<evidence type="ECO:0000256" key="1">
    <source>
        <dbReference type="ARBA" id="ARBA00022801"/>
    </source>
</evidence>
<keyword evidence="1" id="KW-0378">Hydrolase</keyword>
<reference evidence="3 4" key="1">
    <citation type="submission" date="2021-03" db="EMBL/GenBank/DDBJ databases">
        <title>Genomic and phenotypic characterization of Chloracidobacterium isolates provides evidence for multiple species.</title>
        <authorList>
            <person name="Saini M.K."/>
            <person name="Costas A.M.G."/>
            <person name="Tank M."/>
            <person name="Bryant D.A."/>
        </authorList>
    </citation>
    <scope>NUCLEOTIDE SEQUENCE [LARGE SCALE GENOMIC DNA]</scope>
    <source>
        <strain evidence="3 4">BV2-C</strain>
    </source>
</reference>
<dbReference type="Proteomes" id="UP000676506">
    <property type="component" value="Chromosome 1"/>
</dbReference>
<dbReference type="PANTHER" id="PTHR22946">
    <property type="entry name" value="DIENELACTONE HYDROLASE DOMAIN-CONTAINING PROTEIN-RELATED"/>
    <property type="match status" value="1"/>
</dbReference>
<dbReference type="InterPro" id="IPR050261">
    <property type="entry name" value="FrsA_esterase"/>
</dbReference>
<dbReference type="Gene3D" id="3.40.50.1820">
    <property type="entry name" value="alpha/beta hydrolase"/>
    <property type="match status" value="1"/>
</dbReference>
<evidence type="ECO:0000259" key="2">
    <source>
        <dbReference type="Pfam" id="PF02129"/>
    </source>
</evidence>
<dbReference type="Pfam" id="PF02129">
    <property type="entry name" value="Peptidase_S15"/>
    <property type="match status" value="1"/>
</dbReference>
<feature type="domain" description="Xaa-Pro dipeptidyl-peptidase-like" evidence="2">
    <location>
        <begin position="74"/>
        <end position="326"/>
    </location>
</feature>
<sequence>MTGLWGRGRQLATVCHRVVAFWLLGWLWSYGLPTAGGATSGVCHQDLSWLARYPVRYAAAPLQTPQGTVNAWLYQPEGLTDAPALVMVHGVHKDGGQEARLKNFAQALAAAGFTVLTPHVQSLADYRIEKSAIEVIGWSAQALQRRTGRRVGVMGLSFAGGLCLMAAADKRFAPAIGYILAVGAHADLGRVTRFLLTGEIATPNGETLKLQADPYGALLLAHTHAAVLFAPSDVEPARAALRSWLWGEPDRARRQAAKLSPAGQRLAQALFDGDYAAATPSLLRQLERRRSALREVSPQDALARIRCPVFLVHGARDAVVPPSETQWLAQGLGGRCRVLISRAVGHVEVNDSATPLEKLEVAQFLNDFLATARAIR</sequence>
<dbReference type="PANTHER" id="PTHR22946:SF9">
    <property type="entry name" value="POLYKETIDE TRANSFERASE AF380"/>
    <property type="match status" value="1"/>
</dbReference>
<proteinExistence type="predicted"/>
<evidence type="ECO:0000313" key="3">
    <source>
        <dbReference type="EMBL" id="QUW03751.1"/>
    </source>
</evidence>
<evidence type="ECO:0000313" key="4">
    <source>
        <dbReference type="Proteomes" id="UP000676506"/>
    </source>
</evidence>
<dbReference type="RefSeq" id="WP_211429641.1">
    <property type="nucleotide sequence ID" value="NZ_CP072648.1"/>
</dbReference>
<dbReference type="SUPFAM" id="SSF53474">
    <property type="entry name" value="alpha/beta-Hydrolases"/>
    <property type="match status" value="1"/>
</dbReference>
<organism evidence="3 4">
    <name type="scientific">Chloracidobacterium validum</name>
    <dbReference type="NCBI Taxonomy" id="2821543"/>
    <lineage>
        <taxon>Bacteria</taxon>
        <taxon>Pseudomonadati</taxon>
        <taxon>Acidobacteriota</taxon>
        <taxon>Terriglobia</taxon>
        <taxon>Terriglobales</taxon>
        <taxon>Acidobacteriaceae</taxon>
        <taxon>Chloracidobacterium</taxon>
    </lineage>
</organism>
<dbReference type="InterPro" id="IPR000383">
    <property type="entry name" value="Xaa-Pro-like_dom"/>
</dbReference>
<gene>
    <name evidence="3" type="ORF">J8C06_04780</name>
</gene>
<protein>
    <recommendedName>
        <fullName evidence="2">Xaa-Pro dipeptidyl-peptidase-like domain-containing protein</fullName>
    </recommendedName>
</protein>
<accession>A0ABX8BAR1</accession>
<dbReference type="EMBL" id="CP072648">
    <property type="protein sequence ID" value="QUW03751.1"/>
    <property type="molecule type" value="Genomic_DNA"/>
</dbReference>
<dbReference type="InterPro" id="IPR029058">
    <property type="entry name" value="AB_hydrolase_fold"/>
</dbReference>
<name>A0ABX8BAR1_9BACT</name>
<keyword evidence="4" id="KW-1185">Reference proteome</keyword>